<evidence type="ECO:0000256" key="3">
    <source>
        <dbReference type="ARBA" id="ARBA00022692"/>
    </source>
</evidence>
<evidence type="ECO:0000259" key="12">
    <source>
        <dbReference type="Pfam" id="PF00520"/>
    </source>
</evidence>
<keyword evidence="2" id="KW-0813">Transport</keyword>
<dbReference type="Pfam" id="PF00520">
    <property type="entry name" value="Ion_trans"/>
    <property type="match status" value="1"/>
</dbReference>
<evidence type="ECO:0000256" key="9">
    <source>
        <dbReference type="ARBA" id="ARBA00023180"/>
    </source>
</evidence>
<keyword evidence="14" id="KW-1185">Reference proteome</keyword>
<organism evidence="13 14">
    <name type="scientific">Allacma fusca</name>
    <dbReference type="NCBI Taxonomy" id="39272"/>
    <lineage>
        <taxon>Eukaryota</taxon>
        <taxon>Metazoa</taxon>
        <taxon>Ecdysozoa</taxon>
        <taxon>Arthropoda</taxon>
        <taxon>Hexapoda</taxon>
        <taxon>Collembola</taxon>
        <taxon>Symphypleona</taxon>
        <taxon>Sminthuridae</taxon>
        <taxon>Allacma</taxon>
    </lineage>
</organism>
<dbReference type="InterPro" id="IPR052076">
    <property type="entry name" value="TRP_cation_channel"/>
</dbReference>
<keyword evidence="6" id="KW-0040">ANK repeat</keyword>
<proteinExistence type="predicted"/>
<evidence type="ECO:0000256" key="10">
    <source>
        <dbReference type="ARBA" id="ARBA00023303"/>
    </source>
</evidence>
<dbReference type="GO" id="GO:1902495">
    <property type="term" value="C:transmembrane transporter complex"/>
    <property type="evidence" value="ECO:0007669"/>
    <property type="project" value="TreeGrafter"/>
</dbReference>
<feature type="transmembrane region" description="Helical" evidence="11">
    <location>
        <begin position="130"/>
        <end position="152"/>
    </location>
</feature>
<feature type="non-terminal residue" evidence="13">
    <location>
        <position position="1"/>
    </location>
</feature>
<name>A0A8J2KD52_9HEXA</name>
<dbReference type="EMBL" id="CAJVCH010237321">
    <property type="protein sequence ID" value="CAG7732781.1"/>
    <property type="molecule type" value="Genomic_DNA"/>
</dbReference>
<evidence type="ECO:0000256" key="1">
    <source>
        <dbReference type="ARBA" id="ARBA00004141"/>
    </source>
</evidence>
<feature type="domain" description="Ion transport" evidence="12">
    <location>
        <begin position="67"/>
        <end position="297"/>
    </location>
</feature>
<dbReference type="AlphaFoldDB" id="A0A8J2KD52"/>
<evidence type="ECO:0000256" key="7">
    <source>
        <dbReference type="ARBA" id="ARBA00023065"/>
    </source>
</evidence>
<evidence type="ECO:0000256" key="2">
    <source>
        <dbReference type="ARBA" id="ARBA00022448"/>
    </source>
</evidence>
<evidence type="ECO:0000256" key="6">
    <source>
        <dbReference type="ARBA" id="ARBA00023043"/>
    </source>
</evidence>
<keyword evidence="4" id="KW-0677">Repeat</keyword>
<evidence type="ECO:0000256" key="11">
    <source>
        <dbReference type="SAM" id="Phobius"/>
    </source>
</evidence>
<comment type="subcellular location">
    <subcellularLocation>
        <location evidence="1">Membrane</location>
        <topology evidence="1">Multi-pass membrane protein</topology>
    </subcellularLocation>
</comment>
<protein>
    <recommendedName>
        <fullName evidence="12">Ion transport domain-containing protein</fullName>
    </recommendedName>
</protein>
<evidence type="ECO:0000256" key="8">
    <source>
        <dbReference type="ARBA" id="ARBA00023136"/>
    </source>
</evidence>
<feature type="transmembrane region" description="Helical" evidence="11">
    <location>
        <begin position="263"/>
        <end position="288"/>
    </location>
</feature>
<gene>
    <name evidence="13" type="ORF">AFUS01_LOCUS21269</name>
</gene>
<dbReference type="PANTHER" id="PTHR47143">
    <property type="entry name" value="TRANSIENT RECEPTOR POTENTIAL CATION CHANNEL PROTEIN PAINLESS"/>
    <property type="match status" value="1"/>
</dbReference>
<accession>A0A8J2KD52</accession>
<comment type="caution">
    <text evidence="13">The sequence shown here is derived from an EMBL/GenBank/DDBJ whole genome shotgun (WGS) entry which is preliminary data.</text>
</comment>
<keyword evidence="7" id="KW-0406">Ion transport</keyword>
<keyword evidence="10" id="KW-0407">Ion channel</keyword>
<feature type="transmembrane region" description="Helical" evidence="11">
    <location>
        <begin position="172"/>
        <end position="194"/>
    </location>
</feature>
<sequence>MVTAIATNDATKDVNFFIRLSWFYDDKNDTEDSEYLDISSFDQDAQRDAVFKYFTDNQLWGTVPVLGVICLIVVVFTLINLLSEIINIYRHGLKYCQNIDTWVWITMSISVLIASYFELQSYYNPWATDLGLVCPSMAIACFMGWYYVLLILQRFDAVGLYVSMFLEILKTLLRVLVVFSVLIIAFALAFYVLLANGNHTAFSNIPMAILQTLMMVMGETDFTGTFLHPYVCEEMDKLNQTDSRLYSTVDECEYPRRIPHSYITFTAVIVFMVFMPIVMLNLLLGLAVGDIELVKKNALMKRLSMQVQIHTNI</sequence>
<dbReference type="OrthoDB" id="1661883at2759"/>
<dbReference type="GO" id="GO:0005216">
    <property type="term" value="F:monoatomic ion channel activity"/>
    <property type="evidence" value="ECO:0007669"/>
    <property type="project" value="InterPro"/>
</dbReference>
<dbReference type="InterPro" id="IPR005821">
    <property type="entry name" value="Ion_trans_dom"/>
</dbReference>
<evidence type="ECO:0000313" key="14">
    <source>
        <dbReference type="Proteomes" id="UP000708208"/>
    </source>
</evidence>
<keyword evidence="5 11" id="KW-1133">Transmembrane helix</keyword>
<evidence type="ECO:0000256" key="5">
    <source>
        <dbReference type="ARBA" id="ARBA00022989"/>
    </source>
</evidence>
<reference evidence="13" key="1">
    <citation type="submission" date="2021-06" db="EMBL/GenBank/DDBJ databases">
        <authorList>
            <person name="Hodson N. C."/>
            <person name="Mongue J. A."/>
            <person name="Jaron S. K."/>
        </authorList>
    </citation>
    <scope>NUCLEOTIDE SEQUENCE</scope>
</reference>
<evidence type="ECO:0000313" key="13">
    <source>
        <dbReference type="EMBL" id="CAG7732781.1"/>
    </source>
</evidence>
<feature type="transmembrane region" description="Helical" evidence="11">
    <location>
        <begin position="101"/>
        <end position="118"/>
    </location>
</feature>
<keyword evidence="8 11" id="KW-0472">Membrane</keyword>
<dbReference type="PANTHER" id="PTHR47143:SF1">
    <property type="entry name" value="ION_TRANS DOMAIN-CONTAINING PROTEIN"/>
    <property type="match status" value="1"/>
</dbReference>
<feature type="transmembrane region" description="Helical" evidence="11">
    <location>
        <begin position="65"/>
        <end position="89"/>
    </location>
</feature>
<evidence type="ECO:0000256" key="4">
    <source>
        <dbReference type="ARBA" id="ARBA00022737"/>
    </source>
</evidence>
<dbReference type="Proteomes" id="UP000708208">
    <property type="component" value="Unassembled WGS sequence"/>
</dbReference>
<keyword evidence="9" id="KW-0325">Glycoprotein</keyword>
<keyword evidence="3 11" id="KW-0812">Transmembrane</keyword>